<dbReference type="OrthoDB" id="115252at2"/>
<keyword evidence="2" id="KW-0808">Transferase</keyword>
<reference evidence="2 3" key="1">
    <citation type="submission" date="2016-01" db="EMBL/GenBank/DDBJ databases">
        <title>The new phylogeny of the genus Mycobacterium.</title>
        <authorList>
            <person name="Tarcisio F."/>
            <person name="Conor M."/>
            <person name="Antonella G."/>
            <person name="Elisabetta G."/>
            <person name="Giulia F.S."/>
            <person name="Sara T."/>
            <person name="Anna F."/>
            <person name="Clotilde B."/>
            <person name="Roberto B."/>
            <person name="Veronica D.S."/>
            <person name="Fabio R."/>
            <person name="Monica P."/>
            <person name="Olivier J."/>
            <person name="Enrico T."/>
            <person name="Nicola S."/>
        </authorList>
    </citation>
    <scope>NUCLEOTIDE SEQUENCE [LARGE SCALE GENOMIC DNA]</scope>
    <source>
        <strain evidence="2 3">DSM 44572</strain>
    </source>
</reference>
<dbReference type="PANTHER" id="PTHR11012:SF30">
    <property type="entry name" value="PROTEIN KINASE-LIKE DOMAIN-CONTAINING"/>
    <property type="match status" value="1"/>
</dbReference>
<dbReference type="GO" id="GO:0016740">
    <property type="term" value="F:transferase activity"/>
    <property type="evidence" value="ECO:0007669"/>
    <property type="project" value="UniProtKB-KW"/>
</dbReference>
<dbReference type="Proteomes" id="UP000193529">
    <property type="component" value="Unassembled WGS sequence"/>
</dbReference>
<protein>
    <submittedName>
        <fullName evidence="2">Phosphotransferase</fullName>
    </submittedName>
</protein>
<feature type="domain" description="CHK kinase-like" evidence="1">
    <location>
        <begin position="121"/>
        <end position="298"/>
    </location>
</feature>
<dbReference type="InterPro" id="IPR002575">
    <property type="entry name" value="Aminoglycoside_PTrfase"/>
</dbReference>
<evidence type="ECO:0000313" key="3">
    <source>
        <dbReference type="Proteomes" id="UP000193529"/>
    </source>
</evidence>
<dbReference type="SUPFAM" id="SSF56112">
    <property type="entry name" value="Protein kinase-like (PK-like)"/>
    <property type="match status" value="1"/>
</dbReference>
<name>A0A1X1ZAU7_9MYCO</name>
<dbReference type="InterPro" id="IPR011009">
    <property type="entry name" value="Kinase-like_dom_sf"/>
</dbReference>
<dbReference type="Gene3D" id="3.90.1200.10">
    <property type="match status" value="1"/>
</dbReference>
<dbReference type="RefSeq" id="WP_014711246.1">
    <property type="nucleotide sequence ID" value="NZ_LQPJ01000124.1"/>
</dbReference>
<gene>
    <name evidence="2" type="ORF">AWC19_15380</name>
</gene>
<dbReference type="EMBL" id="LQPJ01000124">
    <property type="protein sequence ID" value="ORW20474.1"/>
    <property type="molecule type" value="Genomic_DNA"/>
</dbReference>
<keyword evidence="3" id="KW-1185">Reference proteome</keyword>
<comment type="caution">
    <text evidence="2">The sequence shown here is derived from an EMBL/GenBank/DDBJ whole genome shotgun (WGS) entry which is preliminary data.</text>
</comment>
<accession>A0A1X1ZAU7</accession>
<sequence length="359" mass="38315">MTHIVDTTDELTPQWFTQVLRTSGALGAQDAVGSVDARVIGTGQAGFVARAQLGYAGGAAGPASLIVKLPSADASSRQMGAAMGIYESEVRFYQQVAPRLSAAIPAIYWGDVEPDSGRFTLVLEDLQATSDVGDMVGGGTLTQAELAIGALPGLQAPIWNDPGLAELPWAGLARTELLFAAVEPLIEAFVARFHNRVDPTHLELAKRLAPAAAGSARRLWGPPFVIAHGDYRLDNMMFARLGGAPPVLVIDWQGARLGPPLLDVAIYLGSCLGVDERRAHQDRLLHLYHDGLRAAGVDDFSFAQCQDSYRVSSLYPFLLTIAVSMTLQQTERGDQMWAQMFTNSASIVADTGADALLLS</sequence>
<organism evidence="2 3">
    <name type="scientific">Mycobacterium palustre</name>
    <dbReference type="NCBI Taxonomy" id="153971"/>
    <lineage>
        <taxon>Bacteria</taxon>
        <taxon>Bacillati</taxon>
        <taxon>Actinomycetota</taxon>
        <taxon>Actinomycetes</taxon>
        <taxon>Mycobacteriales</taxon>
        <taxon>Mycobacteriaceae</taxon>
        <taxon>Mycobacterium</taxon>
        <taxon>Mycobacterium simiae complex</taxon>
    </lineage>
</organism>
<dbReference type="STRING" id="153971.AWC19_15380"/>
<dbReference type="SMART" id="SM00587">
    <property type="entry name" value="CHK"/>
    <property type="match status" value="1"/>
</dbReference>
<dbReference type="AlphaFoldDB" id="A0A1X1ZAU7"/>
<dbReference type="PANTHER" id="PTHR11012">
    <property type="entry name" value="PROTEIN KINASE-LIKE DOMAIN-CONTAINING"/>
    <property type="match status" value="1"/>
</dbReference>
<dbReference type="InterPro" id="IPR015897">
    <property type="entry name" value="CHK_kinase-like"/>
</dbReference>
<evidence type="ECO:0000259" key="1">
    <source>
        <dbReference type="SMART" id="SM00587"/>
    </source>
</evidence>
<proteinExistence type="predicted"/>
<dbReference type="Pfam" id="PF01636">
    <property type="entry name" value="APH"/>
    <property type="match status" value="1"/>
</dbReference>
<evidence type="ECO:0000313" key="2">
    <source>
        <dbReference type="EMBL" id="ORW20474.1"/>
    </source>
</evidence>